<evidence type="ECO:0000313" key="1">
    <source>
        <dbReference type="EMBL" id="GAE91028.1"/>
    </source>
</evidence>
<dbReference type="Proteomes" id="UP000019109">
    <property type="component" value="Unassembled WGS sequence"/>
</dbReference>
<gene>
    <name evidence="1" type="ORF">JCM21531_4699</name>
</gene>
<evidence type="ECO:0000313" key="2">
    <source>
        <dbReference type="Proteomes" id="UP000019109"/>
    </source>
</evidence>
<keyword evidence="2" id="KW-1185">Reference proteome</keyword>
<proteinExistence type="predicted"/>
<name>W4VDZ9_9FIRM</name>
<accession>W4VDZ9</accession>
<dbReference type="AlphaFoldDB" id="W4VDZ9"/>
<reference evidence="1" key="1">
    <citation type="journal article" date="2014" name="Genome Announc.">
        <title>Draft Genome Sequence of Clostridium straminisolvens Strain JCM 21531T, Isolated from a Cellulose-Degrading Bacterial Community.</title>
        <authorList>
            <person name="Yuki M."/>
            <person name="Oshima K."/>
            <person name="Suda W."/>
            <person name="Sakamoto M."/>
            <person name="Kitamura K."/>
            <person name="Iida T."/>
            <person name="Hattori M."/>
            <person name="Ohkuma M."/>
        </authorList>
    </citation>
    <scope>NUCLEOTIDE SEQUENCE [LARGE SCALE GENOMIC DNA]</scope>
    <source>
        <strain evidence="1">JCM 21531</strain>
    </source>
</reference>
<comment type="caution">
    <text evidence="1">The sequence shown here is derived from an EMBL/GenBank/DDBJ whole genome shotgun (WGS) entry which is preliminary data.</text>
</comment>
<organism evidence="1 2">
    <name type="scientific">Acetivibrio straminisolvens JCM 21531</name>
    <dbReference type="NCBI Taxonomy" id="1294263"/>
    <lineage>
        <taxon>Bacteria</taxon>
        <taxon>Bacillati</taxon>
        <taxon>Bacillota</taxon>
        <taxon>Clostridia</taxon>
        <taxon>Eubacteriales</taxon>
        <taxon>Oscillospiraceae</taxon>
        <taxon>Acetivibrio</taxon>
    </lineage>
</organism>
<protein>
    <submittedName>
        <fullName evidence="1">Uncharacterized protein</fullName>
    </submittedName>
</protein>
<dbReference type="EMBL" id="BAVR01000142">
    <property type="protein sequence ID" value="GAE91028.1"/>
    <property type="molecule type" value="Genomic_DNA"/>
</dbReference>
<sequence>MDSTWHKSTINLLIRIFGKDNIIFENNECNKDVLVNLKNELMLQSYREKNKKLI</sequence>